<dbReference type="InterPro" id="IPR049383">
    <property type="entry name" value="UbiD-like_N"/>
</dbReference>
<comment type="similarity">
    <text evidence="1">Belongs to the UbiD family.</text>
</comment>
<dbReference type="OrthoDB" id="9809841at2"/>
<dbReference type="AlphaFoldDB" id="A0A1K2HTL0"/>
<feature type="domain" description="3-octaprenyl-4-hydroxybenzoate carboxy-lyase-like C-terminal" evidence="4">
    <location>
        <begin position="302"/>
        <end position="423"/>
    </location>
</feature>
<dbReference type="EMBL" id="FPKU01000001">
    <property type="protein sequence ID" value="SFZ80629.1"/>
    <property type="molecule type" value="Genomic_DNA"/>
</dbReference>
<protein>
    <submittedName>
        <fullName evidence="5">4-hydroxy-3-polyprenylbenzoate decarboxylase</fullName>
    </submittedName>
</protein>
<dbReference type="Pfam" id="PF20695">
    <property type="entry name" value="UbiD_N"/>
    <property type="match status" value="1"/>
</dbReference>
<feature type="domain" description="3-octaprenyl-4-hydroxybenzoate carboxy-lyase-like Rift-related" evidence="2">
    <location>
        <begin position="102"/>
        <end position="295"/>
    </location>
</feature>
<dbReference type="STRING" id="665118.SAMN02983003_0037"/>
<organism evidence="5 6">
    <name type="scientific">Devosia enhydra</name>
    <dbReference type="NCBI Taxonomy" id="665118"/>
    <lineage>
        <taxon>Bacteria</taxon>
        <taxon>Pseudomonadati</taxon>
        <taxon>Pseudomonadota</taxon>
        <taxon>Alphaproteobacteria</taxon>
        <taxon>Hyphomicrobiales</taxon>
        <taxon>Devosiaceae</taxon>
        <taxon>Devosia</taxon>
    </lineage>
</organism>
<reference evidence="5 6" key="1">
    <citation type="submission" date="2016-11" db="EMBL/GenBank/DDBJ databases">
        <authorList>
            <person name="Jaros S."/>
            <person name="Januszkiewicz K."/>
            <person name="Wedrychowicz H."/>
        </authorList>
    </citation>
    <scope>NUCLEOTIDE SEQUENCE [LARGE SCALE GENOMIC DNA]</scope>
    <source>
        <strain evidence="5 6">ATCC 23634</strain>
    </source>
</reference>
<accession>A0A1K2HTL0</accession>
<proteinExistence type="inferred from homology"/>
<dbReference type="GO" id="GO:0005737">
    <property type="term" value="C:cytoplasm"/>
    <property type="evidence" value="ECO:0007669"/>
    <property type="project" value="TreeGrafter"/>
</dbReference>
<evidence type="ECO:0000259" key="4">
    <source>
        <dbReference type="Pfam" id="PF20696"/>
    </source>
</evidence>
<dbReference type="Pfam" id="PF01977">
    <property type="entry name" value="UbiD"/>
    <property type="match status" value="1"/>
</dbReference>
<sequence length="460" mass="49737">MKIERLTDQSCRSILARLDQRGDLLTLEEPVDAHHEVAAVLSLVDARRAVRFASIRDHETGIFAGILSDLDRIAMVLGVPAAEIQDRLIASISRPVAPQIVEAAPVQEVVRHDNVLSSLPVPWFFARETGPYITAGLIVARDPETGLGNASYARLKVLGPSEALIGIAPNHHLSIMARKAAARGETLPFAVVLGAHPAIQLAACFYLGLGDDEIHCAGALLGEPVRLVKARTSDLLVPAEAEIVLEGEIHADDIIVEGLVSEYHGMYEDYGTGVRATFGCQTRRADAMLQVIEPGYHAEHLYLGAVPIAASLRAQLARVIPNVGQVAVTLSGSGRTNVVVQIDRPRPGQAKRAMMACWSAVSIVKNVTVVDVDIDPWDLAAVELAKMNRMRAERDVLIVPGMSADRSEPQEERGMVTKTGYDATCKPGDRKEGFEPALPPPEAMERMRALLTKHHPELGL</sequence>
<dbReference type="Gene3D" id="3.40.1670.10">
    <property type="entry name" value="UbiD C-terminal domain-like"/>
    <property type="match status" value="1"/>
</dbReference>
<gene>
    <name evidence="5" type="ORF">SAMN02983003_0037</name>
</gene>
<dbReference type="NCBIfam" id="TIGR00148">
    <property type="entry name" value="UbiD family decarboxylase"/>
    <property type="match status" value="1"/>
</dbReference>
<dbReference type="RefSeq" id="WP_072338423.1">
    <property type="nucleotide sequence ID" value="NZ_FPKU01000001.1"/>
</dbReference>
<evidence type="ECO:0000313" key="5">
    <source>
        <dbReference type="EMBL" id="SFZ80629.1"/>
    </source>
</evidence>
<dbReference type="Proteomes" id="UP000183447">
    <property type="component" value="Unassembled WGS sequence"/>
</dbReference>
<dbReference type="PANTHER" id="PTHR30108:SF21">
    <property type="entry name" value="4-HYDROXYBENZOATE DECARBOXYLASE"/>
    <property type="match status" value="1"/>
</dbReference>
<dbReference type="Pfam" id="PF20696">
    <property type="entry name" value="UbiD_C"/>
    <property type="match status" value="1"/>
</dbReference>
<name>A0A1K2HTL0_9HYPH</name>
<evidence type="ECO:0000259" key="2">
    <source>
        <dbReference type="Pfam" id="PF01977"/>
    </source>
</evidence>
<dbReference type="PANTHER" id="PTHR30108">
    <property type="entry name" value="3-OCTAPRENYL-4-HYDROXYBENZOATE CARBOXY-LYASE-RELATED"/>
    <property type="match status" value="1"/>
</dbReference>
<dbReference type="SUPFAM" id="SSF50475">
    <property type="entry name" value="FMN-binding split barrel"/>
    <property type="match status" value="1"/>
</dbReference>
<evidence type="ECO:0000313" key="6">
    <source>
        <dbReference type="Proteomes" id="UP000183447"/>
    </source>
</evidence>
<dbReference type="SUPFAM" id="SSF143968">
    <property type="entry name" value="UbiD C-terminal domain-like"/>
    <property type="match status" value="1"/>
</dbReference>
<dbReference type="InterPro" id="IPR002830">
    <property type="entry name" value="UbiD"/>
</dbReference>
<dbReference type="InterPro" id="IPR049381">
    <property type="entry name" value="UbiD-like_C"/>
</dbReference>
<dbReference type="GO" id="GO:0016831">
    <property type="term" value="F:carboxy-lyase activity"/>
    <property type="evidence" value="ECO:0007669"/>
    <property type="project" value="InterPro"/>
</dbReference>
<evidence type="ECO:0000256" key="1">
    <source>
        <dbReference type="ARBA" id="ARBA00010021"/>
    </source>
</evidence>
<keyword evidence="6" id="KW-1185">Reference proteome</keyword>
<evidence type="ECO:0000259" key="3">
    <source>
        <dbReference type="Pfam" id="PF20695"/>
    </source>
</evidence>
<dbReference type="InterPro" id="IPR048304">
    <property type="entry name" value="UbiD_Rift_dom"/>
</dbReference>
<feature type="domain" description="3-octaprenyl-4-hydroxybenzoate carboxy-lyase-like N-terminal" evidence="3">
    <location>
        <begin position="15"/>
        <end position="90"/>
    </location>
</feature>